<proteinExistence type="predicted"/>
<name>A0A918YLL0_9ACTN</name>
<reference evidence="1" key="1">
    <citation type="journal article" date="2014" name="Int. J. Syst. Evol. Microbiol.">
        <title>Complete genome sequence of Corynebacterium casei LMG S-19264T (=DSM 44701T), isolated from a smear-ripened cheese.</title>
        <authorList>
            <consortium name="US DOE Joint Genome Institute (JGI-PGF)"/>
            <person name="Walter F."/>
            <person name="Albersmeier A."/>
            <person name="Kalinowski J."/>
            <person name="Ruckert C."/>
        </authorList>
    </citation>
    <scope>NUCLEOTIDE SEQUENCE</scope>
    <source>
        <strain evidence="1">JCM 4714</strain>
    </source>
</reference>
<keyword evidence="2" id="KW-1185">Reference proteome</keyword>
<evidence type="ECO:0000313" key="2">
    <source>
        <dbReference type="Proteomes" id="UP000655443"/>
    </source>
</evidence>
<organism evidence="1 2">
    <name type="scientific">Streptomyces alanosinicus</name>
    <dbReference type="NCBI Taxonomy" id="68171"/>
    <lineage>
        <taxon>Bacteria</taxon>
        <taxon>Bacillati</taxon>
        <taxon>Actinomycetota</taxon>
        <taxon>Actinomycetes</taxon>
        <taxon>Kitasatosporales</taxon>
        <taxon>Streptomycetaceae</taxon>
        <taxon>Streptomyces</taxon>
    </lineage>
</organism>
<dbReference type="AlphaFoldDB" id="A0A918YLL0"/>
<comment type="caution">
    <text evidence="1">The sequence shown here is derived from an EMBL/GenBank/DDBJ whole genome shotgun (WGS) entry which is preliminary data.</text>
</comment>
<accession>A0A918YLL0</accession>
<dbReference type="EMBL" id="BMVG01000016">
    <property type="protein sequence ID" value="GHE08424.1"/>
    <property type="molecule type" value="Genomic_DNA"/>
</dbReference>
<sequence>MLSRDNAPPRDYQGARYRSADVTAGAIAFSSGTPDAAASHCNHAEVGGTQHADTAVAPLLRGQPRHRVGAVRRAVRMGHEHAGRSEGPAAVLDRDRVAFVDNSVPSFIGTGTSRTASNCIAHLPVSASTSWTATARSG</sequence>
<dbReference type="Proteomes" id="UP000655443">
    <property type="component" value="Unassembled WGS sequence"/>
</dbReference>
<gene>
    <name evidence="1" type="ORF">GCM10010339_56770</name>
</gene>
<protein>
    <submittedName>
        <fullName evidence="1">Uncharacterized protein</fullName>
    </submittedName>
</protein>
<evidence type="ECO:0000313" key="1">
    <source>
        <dbReference type="EMBL" id="GHE08424.1"/>
    </source>
</evidence>
<reference evidence="1" key="2">
    <citation type="submission" date="2020-09" db="EMBL/GenBank/DDBJ databases">
        <authorList>
            <person name="Sun Q."/>
            <person name="Ohkuma M."/>
        </authorList>
    </citation>
    <scope>NUCLEOTIDE SEQUENCE</scope>
    <source>
        <strain evidence="1">JCM 4714</strain>
    </source>
</reference>